<evidence type="ECO:0000313" key="8">
    <source>
        <dbReference type="EMBL" id="EUJ60397.1"/>
    </source>
</evidence>
<dbReference type="GO" id="GO:0051301">
    <property type="term" value="P:cell division"/>
    <property type="evidence" value="ECO:0007669"/>
    <property type="project" value="InterPro"/>
</dbReference>
<evidence type="ECO:0000256" key="3">
    <source>
        <dbReference type="ARBA" id="ARBA00022840"/>
    </source>
</evidence>
<name>W7DP47_9LIST</name>
<dbReference type="GO" id="GO:0008360">
    <property type="term" value="P:regulation of cell shape"/>
    <property type="evidence" value="ECO:0007669"/>
    <property type="project" value="UniProtKB-KW"/>
</dbReference>
<feature type="non-terminal residue" evidence="8">
    <location>
        <position position="102"/>
    </location>
</feature>
<dbReference type="GO" id="GO:0005737">
    <property type="term" value="C:cytoplasm"/>
    <property type="evidence" value="ECO:0007669"/>
    <property type="project" value="InterPro"/>
</dbReference>
<dbReference type="EC" id="6.3.2.9" evidence="8"/>
<feature type="chain" id="PRO_5004890661" evidence="7">
    <location>
        <begin position="25"/>
        <end position="102"/>
    </location>
</feature>
<evidence type="ECO:0000256" key="1">
    <source>
        <dbReference type="ARBA" id="ARBA00022598"/>
    </source>
</evidence>
<evidence type="ECO:0000256" key="2">
    <source>
        <dbReference type="ARBA" id="ARBA00022741"/>
    </source>
</evidence>
<keyword evidence="6" id="KW-0961">Cell wall biogenesis/degradation</keyword>
<dbReference type="PANTHER" id="PTHR43692:SF1">
    <property type="entry name" value="UDP-N-ACETYLMURAMOYLALANINE--D-GLUTAMATE LIGASE"/>
    <property type="match status" value="1"/>
</dbReference>
<keyword evidence="5" id="KW-0573">Peptidoglycan synthesis</keyword>
<dbReference type="EMBL" id="AODM01000014">
    <property type="protein sequence ID" value="EUJ60397.1"/>
    <property type="molecule type" value="Genomic_DNA"/>
</dbReference>
<feature type="signal peptide" evidence="7">
    <location>
        <begin position="1"/>
        <end position="24"/>
    </location>
</feature>
<dbReference type="GO" id="GO:0008764">
    <property type="term" value="F:UDP-N-acetylmuramoylalanine-D-glutamate ligase activity"/>
    <property type="evidence" value="ECO:0007669"/>
    <property type="project" value="UniProtKB-EC"/>
</dbReference>
<dbReference type="Pfam" id="PF21799">
    <property type="entry name" value="MurD-like_N"/>
    <property type="match status" value="1"/>
</dbReference>
<proteinExistence type="predicted"/>
<evidence type="ECO:0000256" key="7">
    <source>
        <dbReference type="SAM" id="SignalP"/>
    </source>
</evidence>
<dbReference type="Gene3D" id="3.40.50.720">
    <property type="entry name" value="NAD(P)-binding Rossmann-like Domain"/>
    <property type="match status" value="1"/>
</dbReference>
<accession>W7DP47</accession>
<comment type="caution">
    <text evidence="8">The sequence shown here is derived from an EMBL/GenBank/DDBJ whole genome shotgun (WGS) entry which is preliminary data.</text>
</comment>
<protein>
    <submittedName>
        <fullName evidence="8">UDP-N-acetylmuramoyl-L-alanyl-D-glutamate synthetase</fullName>
        <ecNumber evidence="8">6.3.2.9</ecNumber>
    </submittedName>
</protein>
<evidence type="ECO:0000256" key="4">
    <source>
        <dbReference type="ARBA" id="ARBA00022960"/>
    </source>
</evidence>
<keyword evidence="3" id="KW-0067">ATP-binding</keyword>
<dbReference type="PANTHER" id="PTHR43692">
    <property type="entry name" value="UDP-N-ACETYLMURAMOYLALANINE--D-GLUTAMATE LIGASE"/>
    <property type="match status" value="1"/>
</dbReference>
<keyword evidence="2" id="KW-0547">Nucleotide-binding</keyword>
<dbReference type="SUPFAM" id="SSF51984">
    <property type="entry name" value="MurCD N-terminal domain"/>
    <property type="match status" value="1"/>
</dbReference>
<gene>
    <name evidence="8" type="primary">murD</name>
    <name evidence="8" type="ORF">MCOL2_05428</name>
</gene>
<reference evidence="8 9" key="1">
    <citation type="submission" date="2012-12" db="EMBL/GenBank/DDBJ databases">
        <title>Novel taxa of Listeriaceae from agricultural environments in the United States.</title>
        <authorList>
            <person name="den Bakker H.C."/>
            <person name="Allred A."/>
            <person name="Warchocki S."/>
            <person name="Wright E.M."/>
            <person name="Burrell A."/>
            <person name="Nightingale K.K."/>
            <person name="Kephart D."/>
            <person name="Wiedmann M."/>
        </authorList>
    </citation>
    <scope>NUCLEOTIDE SEQUENCE [LARGE SCALE GENOMIC DNA]</scope>
    <source>
        <strain evidence="8 9">FSL S10-1203</strain>
    </source>
</reference>
<organism evidence="8 9">
    <name type="scientific">Listeria fleischmannii FSL S10-1203</name>
    <dbReference type="NCBI Taxonomy" id="1265822"/>
    <lineage>
        <taxon>Bacteria</taxon>
        <taxon>Bacillati</taxon>
        <taxon>Bacillota</taxon>
        <taxon>Bacilli</taxon>
        <taxon>Bacillales</taxon>
        <taxon>Listeriaceae</taxon>
        <taxon>Listeria</taxon>
    </lineage>
</organism>
<dbReference type="GO" id="GO:0005524">
    <property type="term" value="F:ATP binding"/>
    <property type="evidence" value="ECO:0007669"/>
    <property type="project" value="UniProtKB-KW"/>
</dbReference>
<dbReference type="GO" id="GO:0071555">
    <property type="term" value="P:cell wall organization"/>
    <property type="evidence" value="ECO:0007669"/>
    <property type="project" value="UniProtKB-KW"/>
</dbReference>
<dbReference type="InterPro" id="IPR005762">
    <property type="entry name" value="MurD"/>
</dbReference>
<evidence type="ECO:0000313" key="9">
    <source>
        <dbReference type="Proteomes" id="UP000019241"/>
    </source>
</evidence>
<keyword evidence="4" id="KW-0133">Cell shape</keyword>
<sequence length="102" mass="11384">MKNINMYYHKKVLVLGLARSGVSAASMLHKLGAFVTVNDKLPFSENPEAQGLLEQGIKVICGSHPTELLDEGFELVVKNPGIPYNKSNDSESRTFKTTYHYR</sequence>
<keyword evidence="1 8" id="KW-0436">Ligase</keyword>
<evidence type="ECO:0000256" key="6">
    <source>
        <dbReference type="ARBA" id="ARBA00023316"/>
    </source>
</evidence>
<evidence type="ECO:0000256" key="5">
    <source>
        <dbReference type="ARBA" id="ARBA00022984"/>
    </source>
</evidence>
<dbReference type="AlphaFoldDB" id="W7DP47"/>
<dbReference type="GO" id="GO:0009252">
    <property type="term" value="P:peptidoglycan biosynthetic process"/>
    <property type="evidence" value="ECO:0007669"/>
    <property type="project" value="UniProtKB-KW"/>
</dbReference>
<dbReference type="Proteomes" id="UP000019241">
    <property type="component" value="Unassembled WGS sequence"/>
</dbReference>
<keyword evidence="7" id="KW-0732">Signal</keyword>